<dbReference type="AlphaFoldDB" id="A0A7L9FGM2"/>
<protein>
    <submittedName>
        <fullName evidence="1">Uncharacterized protein</fullName>
    </submittedName>
</protein>
<dbReference type="InParanoid" id="A0A7L9FGM2"/>
<reference evidence="1 2" key="1">
    <citation type="submission" date="2020-10" db="EMBL/GenBank/DDBJ databases">
        <title>Thermofilum lucidum 3507LT sp. nov. a novel member of Thermofilaceae family isolated from Chile hot spring, and proposal of description order Thermofilales.</title>
        <authorList>
            <person name="Zayulina K.S."/>
            <person name="Elcheninov A.G."/>
            <person name="Toshchakov S.V."/>
            <person name="Kublanov I.V."/>
        </authorList>
    </citation>
    <scope>NUCLEOTIDE SEQUENCE [LARGE SCALE GENOMIC DNA]</scope>
    <source>
        <strain evidence="1 2">3507LT</strain>
    </source>
</reference>
<dbReference type="KEGG" id="thel:IG193_00120"/>
<accession>A0A7L9FGM2</accession>
<dbReference type="RefSeq" id="WP_192818881.1">
    <property type="nucleotide sequence ID" value="NZ_CP062310.1"/>
</dbReference>
<keyword evidence="2" id="KW-1185">Reference proteome</keyword>
<name>A0A7L9FGM2_9CREN</name>
<dbReference type="Proteomes" id="UP000594121">
    <property type="component" value="Chromosome"/>
</dbReference>
<sequence length="103" mass="12010">MNLEEALREAVEEFNRYHGSEGRARVLRVEGDRFVVEFRGSFCVTCGFYDYFEDFAYLLAGRGFRAGVVSVDELEDGAVVEYRLLREGEEWRFTPERVVLILE</sequence>
<evidence type="ECO:0000313" key="1">
    <source>
        <dbReference type="EMBL" id="QOJ78909.1"/>
    </source>
</evidence>
<evidence type="ECO:0000313" key="2">
    <source>
        <dbReference type="Proteomes" id="UP000594121"/>
    </source>
</evidence>
<dbReference type="EMBL" id="CP062310">
    <property type="protein sequence ID" value="QOJ78909.1"/>
    <property type="molecule type" value="Genomic_DNA"/>
</dbReference>
<dbReference type="GeneID" id="59148254"/>
<gene>
    <name evidence="1" type="ORF">IG193_00120</name>
</gene>
<proteinExistence type="predicted"/>
<organism evidence="1 2">
    <name type="scientific">Infirmifilum lucidum</name>
    <dbReference type="NCBI Taxonomy" id="2776706"/>
    <lineage>
        <taxon>Archaea</taxon>
        <taxon>Thermoproteota</taxon>
        <taxon>Thermoprotei</taxon>
        <taxon>Thermofilales</taxon>
        <taxon>Thermofilaceae</taxon>
        <taxon>Infirmifilum</taxon>
    </lineage>
</organism>